<dbReference type="InterPro" id="IPR052716">
    <property type="entry name" value="MOSC_domain"/>
</dbReference>
<reference evidence="2 3" key="1">
    <citation type="submission" date="2024-09" db="EMBL/GenBank/DDBJ databases">
        <authorList>
            <person name="Sun Q."/>
            <person name="Mori K."/>
        </authorList>
    </citation>
    <scope>NUCLEOTIDE SEQUENCE [LARGE SCALE GENOMIC DNA]</scope>
    <source>
        <strain evidence="2 3">TBRC 5777</strain>
    </source>
</reference>
<accession>A0ABV6K010</accession>
<protein>
    <submittedName>
        <fullName evidence="2">MOSC domain-containing protein</fullName>
    </submittedName>
</protein>
<dbReference type="PROSITE" id="PS51340">
    <property type="entry name" value="MOSC"/>
    <property type="match status" value="1"/>
</dbReference>
<proteinExistence type="predicted"/>
<evidence type="ECO:0000313" key="2">
    <source>
        <dbReference type="EMBL" id="MFC0409906.1"/>
    </source>
</evidence>
<dbReference type="PANTHER" id="PTHR36930:SF1">
    <property type="entry name" value="MOSC DOMAIN-CONTAINING PROTEIN"/>
    <property type="match status" value="1"/>
</dbReference>
<sequence>MLNPASPLSRLFAAPVRPGVVRWIGLRPERRAPMVTVPHATLDPGAGLQGDRYRNSSTRTRQVTLVAEEDLRAIASYLGRDAVPPEQLRRNIVVSGLNLRALKGARLQLGSAVLAITGECHPCSRMEETLGTGGYNAVRGHGGLCARILAGGEVALGDAVLRLDGEAPGA</sequence>
<evidence type="ECO:0000313" key="3">
    <source>
        <dbReference type="Proteomes" id="UP001589865"/>
    </source>
</evidence>
<dbReference type="Pfam" id="PF03473">
    <property type="entry name" value="MOSC"/>
    <property type="match status" value="1"/>
</dbReference>
<dbReference type="EMBL" id="JBHLUN010000012">
    <property type="protein sequence ID" value="MFC0409906.1"/>
    <property type="molecule type" value="Genomic_DNA"/>
</dbReference>
<evidence type="ECO:0000259" key="1">
    <source>
        <dbReference type="PROSITE" id="PS51340"/>
    </source>
</evidence>
<organism evidence="2 3">
    <name type="scientific">Roseomonas elaeocarpi</name>
    <dbReference type="NCBI Taxonomy" id="907779"/>
    <lineage>
        <taxon>Bacteria</taxon>
        <taxon>Pseudomonadati</taxon>
        <taxon>Pseudomonadota</taxon>
        <taxon>Alphaproteobacteria</taxon>
        <taxon>Acetobacterales</taxon>
        <taxon>Roseomonadaceae</taxon>
        <taxon>Roseomonas</taxon>
    </lineage>
</organism>
<dbReference type="SUPFAM" id="SSF50800">
    <property type="entry name" value="PK beta-barrel domain-like"/>
    <property type="match status" value="1"/>
</dbReference>
<comment type="caution">
    <text evidence="2">The sequence shown here is derived from an EMBL/GenBank/DDBJ whole genome shotgun (WGS) entry which is preliminary data.</text>
</comment>
<dbReference type="InterPro" id="IPR005302">
    <property type="entry name" value="MoCF_Sase_C"/>
</dbReference>
<gene>
    <name evidence="2" type="ORF">ACFFGY_16765</name>
</gene>
<dbReference type="Proteomes" id="UP001589865">
    <property type="component" value="Unassembled WGS sequence"/>
</dbReference>
<feature type="domain" description="MOSC" evidence="1">
    <location>
        <begin position="35"/>
        <end position="163"/>
    </location>
</feature>
<keyword evidence="3" id="KW-1185">Reference proteome</keyword>
<name>A0ABV6K010_9PROT</name>
<dbReference type="RefSeq" id="WP_377045656.1">
    <property type="nucleotide sequence ID" value="NZ_JBHLUN010000012.1"/>
</dbReference>
<dbReference type="PANTHER" id="PTHR36930">
    <property type="entry name" value="METAL-SULFUR CLUSTER BIOSYNTHESIS PROTEINS YUAD-RELATED"/>
    <property type="match status" value="1"/>
</dbReference>
<dbReference type="InterPro" id="IPR011037">
    <property type="entry name" value="Pyrv_Knase-like_insert_dom_sf"/>
</dbReference>
<dbReference type="Gene3D" id="2.40.33.20">
    <property type="entry name" value="PK beta-barrel domain-like"/>
    <property type="match status" value="1"/>
</dbReference>